<dbReference type="GO" id="GO:0016303">
    <property type="term" value="F:1-phosphatidylinositol-3-kinase activity"/>
    <property type="evidence" value="ECO:0007669"/>
    <property type="project" value="TreeGrafter"/>
</dbReference>
<dbReference type="CDD" id="cd00896">
    <property type="entry name" value="PI3Kc_III"/>
    <property type="match status" value="1"/>
</dbReference>
<dbReference type="Gene3D" id="3.30.1010.10">
    <property type="entry name" value="Phosphatidylinositol 3-kinase Catalytic Subunit, Chain A, domain 4"/>
    <property type="match status" value="1"/>
</dbReference>
<feature type="compositionally biased region" description="Low complexity" evidence="4">
    <location>
        <begin position="416"/>
        <end position="433"/>
    </location>
</feature>
<dbReference type="GO" id="GO:0034271">
    <property type="term" value="C:phosphatidylinositol 3-kinase complex, class III, type I"/>
    <property type="evidence" value="ECO:0007669"/>
    <property type="project" value="TreeGrafter"/>
</dbReference>
<evidence type="ECO:0008006" key="9">
    <source>
        <dbReference type="Google" id="ProtNLM"/>
    </source>
</evidence>
<dbReference type="SMART" id="SM00146">
    <property type="entry name" value="PI3Kc"/>
    <property type="match status" value="1"/>
</dbReference>
<evidence type="ECO:0000256" key="4">
    <source>
        <dbReference type="SAM" id="MobiDB-lite"/>
    </source>
</evidence>
<dbReference type="VEuPathDB" id="AmoebaDB:FDP41_008338"/>
<keyword evidence="3" id="KW-0175">Coiled coil</keyword>
<evidence type="ECO:0000259" key="6">
    <source>
        <dbReference type="PROSITE" id="PS51545"/>
    </source>
</evidence>
<dbReference type="PROSITE" id="PS51545">
    <property type="entry name" value="PIK_HELICAL"/>
    <property type="match status" value="1"/>
</dbReference>
<dbReference type="GO" id="GO:0005768">
    <property type="term" value="C:endosome"/>
    <property type="evidence" value="ECO:0007669"/>
    <property type="project" value="TreeGrafter"/>
</dbReference>
<feature type="coiled-coil region" evidence="3">
    <location>
        <begin position="673"/>
        <end position="700"/>
    </location>
</feature>
<dbReference type="PROSITE" id="PS50290">
    <property type="entry name" value="PI3_4_KINASE_3"/>
    <property type="match status" value="1"/>
</dbReference>
<keyword evidence="8" id="KW-1185">Reference proteome</keyword>
<dbReference type="SUPFAM" id="SSF56112">
    <property type="entry name" value="Protein kinase-like (PK-like)"/>
    <property type="match status" value="1"/>
</dbReference>
<dbReference type="InterPro" id="IPR018936">
    <property type="entry name" value="PI3/4_kinase_CS"/>
</dbReference>
<proteinExistence type="predicted"/>
<feature type="domain" description="PI3K/PI4K catalytic" evidence="5">
    <location>
        <begin position="1443"/>
        <end position="1785"/>
    </location>
</feature>
<dbReference type="VEuPathDB" id="AmoebaDB:NfTy_094040"/>
<dbReference type="VEuPathDB" id="AmoebaDB:NfTy_094050"/>
<accession>A0A6A5BF38</accession>
<feature type="compositionally biased region" description="Low complexity" evidence="4">
    <location>
        <begin position="104"/>
        <end position="121"/>
    </location>
</feature>
<dbReference type="PANTHER" id="PTHR10048">
    <property type="entry name" value="PHOSPHATIDYLINOSITOL KINASE"/>
    <property type="match status" value="1"/>
</dbReference>
<evidence type="ECO:0000313" key="7">
    <source>
        <dbReference type="EMBL" id="KAF0973131.1"/>
    </source>
</evidence>
<dbReference type="OrthoDB" id="67688at2759"/>
<dbReference type="InterPro" id="IPR042236">
    <property type="entry name" value="PI3K_accessory_sf"/>
</dbReference>
<feature type="region of interest" description="Disordered" evidence="4">
    <location>
        <begin position="101"/>
        <end position="131"/>
    </location>
</feature>
<dbReference type="Gene3D" id="1.25.40.70">
    <property type="entry name" value="Phosphatidylinositol 3-kinase, accessory domain (PIK)"/>
    <property type="match status" value="1"/>
</dbReference>
<dbReference type="InterPro" id="IPR016024">
    <property type="entry name" value="ARM-type_fold"/>
</dbReference>
<dbReference type="GeneID" id="68115556"/>
<keyword evidence="2" id="KW-0418">Kinase</keyword>
<dbReference type="InterPro" id="IPR057756">
    <property type="entry name" value="PI3-kinase_type3/VPS34_cat"/>
</dbReference>
<sequence length="1801" mass="203222">MPLPPTVSRKVSSASQSQPQQQQKNSAIVGVESSSSELGIASSSYTNSSTIASVSSTSSHQDHDSGVVISSTWMNEQQQQTNSKPLLMVNRANIHKSVSSSALSPNFTTNINSSSSSTLSKDNSKELDISSSSSDAYVVTNSKNHQPSMSSDSLKTHHSINTIANNLTNNLLLSNPSPVLPSSSTNTATIKNTLSLPNTTSRNLPPTPTTSLLQQHHQPKSFNQPQQTINTNTWAEDTNKRRPSVRPLPSTVTRNPTISTPATSYSVTTSQNSTLQPNLTSTNTVLNKTTTNTTSNNPSIIIPPLFQPYGVNSITTQNIFAGDSLPQVVSDVTKPPSSIISSKTPTPSHHSSPTIYSNRNFSQNSFSSASNQNAVKLSPKQSNEDQSVSVAKLPTKSLPSTPTNRSDNITKDDSKYSTPPSSSSSFKKLSSSPKTHHRKATTFTSSPILSSNEDVTMENSKNSESSHNNSSNVGGDAQEALAIERFLRNYIFDIIGDTKFISLASVVKWMTLETFYEVLTSWCVINLNSKRTFIKQNRFFIIEELNRHRTELYSHLENRKNFSILYHSIKKNFDIIMQQLNTGSDNITTSVKKDMVQVLFSLMKIDELATQNMKISIQSSENISPAMTTIPISSQSKQLEFSSKLNTPLVFEDDSEVVNEHLQKATPQKQILYEKLSSVIETFEKKKENIETKIVDKTEKVVTTLGSSVRATIEVGQDKLKSFVETANSLKEQTKMTSTKPEKIKIVDKTFRREKVLSGYFSAVGTNHNDHAPKVIPPPRRKKNIVTADFAKYSFLLEFADNFISLPLFKPPTKEDQKLEEEQTPKTSNNNGSIDFDNDNQKVISKINNIDMLSKKFKNTLLYSTVSTTAISSLANSLTAIDINQNKMSNHINQFCDEILNEITKSLSTTQQKDILNKHLKLMDPKFQKKFKLLRSFITFLCRNKTFSTASVSNKKSKDQDNLTFNGQEAVTILSNVIVKKVVKSRHKTITNVGDQVTRESLAASITGIEPEAVRNQALNFLQEFLDDQIIKQTFPRVKNKTAQINDDPTYMYAFCEDHMLYNLVNQEREMEDQLEETENEINTLLELITAPFPPLISSTSQTITPNQTYVLFKYRRILCKEPKFLLMLLRSVDWKGDYKTGEEILELIIKHLKDNPVNQFSPLHKVTTVHVLFLLYETIISSKVDLESVQIFATEILKRRSLTEIELFLPQLFYSLGSTKFSKYLSEFLLEACEKSDFIFNKLNWMLTSMLNSSTIFSTEKTLNIKANQVYKQLHFKMIQKCNSSSEGKYNLNQFIRQQKLVDNMLVIGEYIKFRLGKELGVSRPQKIQHLKSLLAAQKLPYLLNLHNISMSNIDEFISNCQSVETIQVDKTLSPRFVKEIQDVAKLVSEESKLKFIDFLVEKEKDFHEWNNEVFPVDTIPCLAIEEHFSNINDAIQISGFVPDDGYIFKSAQEPVCFPLSLRTLSNENAAEFKLIFKQGDDLRQDEYILNLFSLMNRILKQNGINLEIITYHCVSTGQSPTNSGCVEMVSQSNAVSAILAKYKTIFNFLRDTSLKKQKDSIPSQNTNSVDFYTFLEKPDDSETQLIEYHPSPVGDVNTLLFDEKVHRYIRSLAGYSILTYLLAIGDRHLDNLLLKESGELFHIDFGFVLGEDPKPYLGTPPMRISREMVADFSEEHLASFRMYCCQTFKVLRKYATLIIFMLLWISTTNMTIKEQGSITRIDKLGLSSSTSGNNVPHVIHNPLKQFNLKNVMTIQNNFRLDLHEDELDDFVCKLIDQSLNMLGPKVNEEIHKIAMKLRE</sequence>
<dbReference type="GO" id="GO:0000407">
    <property type="term" value="C:phagophore assembly site"/>
    <property type="evidence" value="ECO:0007669"/>
    <property type="project" value="TreeGrafter"/>
</dbReference>
<comment type="caution">
    <text evidence="7">The sequence shown here is derived from an EMBL/GenBank/DDBJ whole genome shotgun (WGS) entry which is preliminary data.</text>
</comment>
<dbReference type="InterPro" id="IPR001263">
    <property type="entry name" value="PI3K_accessory_dom"/>
</dbReference>
<dbReference type="OMA" id="KDFHEWN"/>
<dbReference type="InterPro" id="IPR011009">
    <property type="entry name" value="Kinase-like_dom_sf"/>
</dbReference>
<feature type="domain" description="PIK helical" evidence="6">
    <location>
        <begin position="1072"/>
        <end position="1271"/>
    </location>
</feature>
<dbReference type="GO" id="GO:0034272">
    <property type="term" value="C:phosphatidylinositol 3-kinase complex, class III, type II"/>
    <property type="evidence" value="ECO:0007669"/>
    <property type="project" value="TreeGrafter"/>
</dbReference>
<evidence type="ECO:0000256" key="2">
    <source>
        <dbReference type="ARBA" id="ARBA00022777"/>
    </source>
</evidence>
<name>A0A6A5BF38_NAEFO</name>
<feature type="region of interest" description="Disordered" evidence="4">
    <location>
        <begin position="1"/>
        <end position="32"/>
    </location>
</feature>
<evidence type="ECO:0000256" key="1">
    <source>
        <dbReference type="ARBA" id="ARBA00022679"/>
    </source>
</evidence>
<feature type="compositionally biased region" description="Polar residues" evidence="4">
    <location>
        <begin position="397"/>
        <end position="407"/>
    </location>
</feature>
<dbReference type="InterPro" id="IPR036940">
    <property type="entry name" value="PI3/4_kinase_cat_sf"/>
</dbReference>
<keyword evidence="1" id="KW-0808">Transferase</keyword>
<feature type="region of interest" description="Disordered" evidence="4">
    <location>
        <begin position="814"/>
        <end position="838"/>
    </location>
</feature>
<feature type="compositionally biased region" description="Polar residues" evidence="4">
    <location>
        <begin position="193"/>
        <end position="236"/>
    </location>
</feature>
<feature type="compositionally biased region" description="Low complexity" evidence="4">
    <location>
        <begin position="12"/>
        <end position="23"/>
    </location>
</feature>
<gene>
    <name evidence="7" type="ORF">FDP41_008338</name>
</gene>
<dbReference type="PANTHER" id="PTHR10048:SF7">
    <property type="entry name" value="PHOSPHATIDYLINOSITOL 3-KINASE CATALYTIC SUBUNIT TYPE 3"/>
    <property type="match status" value="1"/>
</dbReference>
<organism evidence="7 8">
    <name type="scientific">Naegleria fowleri</name>
    <name type="common">Brain eating amoeba</name>
    <dbReference type="NCBI Taxonomy" id="5763"/>
    <lineage>
        <taxon>Eukaryota</taxon>
        <taxon>Discoba</taxon>
        <taxon>Heterolobosea</taxon>
        <taxon>Tetramitia</taxon>
        <taxon>Eutetramitia</taxon>
        <taxon>Vahlkampfiidae</taxon>
        <taxon>Naegleria</taxon>
    </lineage>
</organism>
<feature type="coiled-coil region" evidence="3">
    <location>
        <begin position="1061"/>
        <end position="1088"/>
    </location>
</feature>
<feature type="compositionally biased region" description="Basic and acidic residues" evidence="4">
    <location>
        <begin position="814"/>
        <end position="824"/>
    </location>
</feature>
<dbReference type="VEuPathDB" id="AmoebaDB:NF0034320"/>
<dbReference type="Proteomes" id="UP000444721">
    <property type="component" value="Unassembled WGS sequence"/>
</dbReference>
<dbReference type="EMBL" id="VFQX01000061">
    <property type="protein sequence ID" value="KAF0973131.1"/>
    <property type="molecule type" value="Genomic_DNA"/>
</dbReference>
<dbReference type="GO" id="GO:0048015">
    <property type="term" value="P:phosphatidylinositol-mediated signaling"/>
    <property type="evidence" value="ECO:0007669"/>
    <property type="project" value="TreeGrafter"/>
</dbReference>
<evidence type="ECO:0000259" key="5">
    <source>
        <dbReference type="PROSITE" id="PS50290"/>
    </source>
</evidence>
<feature type="region of interest" description="Disordered" evidence="4">
    <location>
        <begin position="329"/>
        <end position="474"/>
    </location>
</feature>
<dbReference type="Pfam" id="PF00454">
    <property type="entry name" value="PI3_PI4_kinase"/>
    <property type="match status" value="1"/>
</dbReference>
<dbReference type="GO" id="GO:0006897">
    <property type="term" value="P:endocytosis"/>
    <property type="evidence" value="ECO:0007669"/>
    <property type="project" value="TreeGrafter"/>
</dbReference>
<feature type="compositionally biased region" description="Low complexity" evidence="4">
    <location>
        <begin position="459"/>
        <end position="472"/>
    </location>
</feature>
<dbReference type="SUPFAM" id="SSF48371">
    <property type="entry name" value="ARM repeat"/>
    <property type="match status" value="1"/>
</dbReference>
<dbReference type="PROSITE" id="PS00916">
    <property type="entry name" value="PI3_4_KINASE_2"/>
    <property type="match status" value="1"/>
</dbReference>
<dbReference type="GO" id="GO:0000045">
    <property type="term" value="P:autophagosome assembly"/>
    <property type="evidence" value="ECO:0007669"/>
    <property type="project" value="TreeGrafter"/>
</dbReference>
<dbReference type="RefSeq" id="XP_044557844.1">
    <property type="nucleotide sequence ID" value="XM_044712180.1"/>
</dbReference>
<dbReference type="InterPro" id="IPR000403">
    <property type="entry name" value="PI3/4_kinase_cat_dom"/>
</dbReference>
<feature type="compositionally biased region" description="Polar residues" evidence="4">
    <location>
        <begin position="379"/>
        <end position="389"/>
    </location>
</feature>
<dbReference type="InterPro" id="IPR015433">
    <property type="entry name" value="PI3/4_kinase"/>
</dbReference>
<reference evidence="7 8" key="1">
    <citation type="journal article" date="2019" name="Sci. Rep.">
        <title>Nanopore sequencing improves the draft genome of the human pathogenic amoeba Naegleria fowleri.</title>
        <authorList>
            <person name="Liechti N."/>
            <person name="Schurch N."/>
            <person name="Bruggmann R."/>
            <person name="Wittwer M."/>
        </authorList>
    </citation>
    <scope>NUCLEOTIDE SEQUENCE [LARGE SCALE GENOMIC DNA]</scope>
    <source>
        <strain evidence="7 8">ATCC 30894</strain>
    </source>
</reference>
<evidence type="ECO:0000313" key="8">
    <source>
        <dbReference type="Proteomes" id="UP000444721"/>
    </source>
</evidence>
<feature type="compositionally biased region" description="Low complexity" evidence="4">
    <location>
        <begin position="333"/>
        <end position="374"/>
    </location>
</feature>
<protein>
    <recommendedName>
        <fullName evidence="9">Phosphatidylinositol 3-kinase</fullName>
    </recommendedName>
</protein>
<feature type="compositionally biased region" description="Polar residues" evidence="4">
    <location>
        <begin position="441"/>
        <end position="458"/>
    </location>
</feature>
<feature type="region of interest" description="Disordered" evidence="4">
    <location>
        <begin position="193"/>
        <end position="280"/>
    </location>
</feature>
<feature type="compositionally biased region" description="Polar residues" evidence="4">
    <location>
        <begin position="250"/>
        <end position="277"/>
    </location>
</feature>
<dbReference type="GO" id="GO:0005777">
    <property type="term" value="C:peroxisome"/>
    <property type="evidence" value="ECO:0007669"/>
    <property type="project" value="TreeGrafter"/>
</dbReference>
<evidence type="ECO:0000256" key="3">
    <source>
        <dbReference type="SAM" id="Coils"/>
    </source>
</evidence>
<dbReference type="Gene3D" id="1.10.1070.11">
    <property type="entry name" value="Phosphatidylinositol 3-/4-kinase, catalytic domain"/>
    <property type="match status" value="1"/>
</dbReference>